<dbReference type="CDD" id="cd06354">
    <property type="entry name" value="PBP1_PrnA-like"/>
    <property type="match status" value="1"/>
</dbReference>
<dbReference type="AlphaFoldDB" id="U4TQ20"/>
<dbReference type="PROSITE" id="PS51257">
    <property type="entry name" value="PROKAR_LIPOPROTEIN"/>
    <property type="match status" value="1"/>
</dbReference>
<dbReference type="STRING" id="1231336.L248_2618"/>
<evidence type="ECO:0000256" key="5">
    <source>
        <dbReference type="ARBA" id="ARBA00023136"/>
    </source>
</evidence>
<keyword evidence="6" id="KW-0449">Lipoprotein</keyword>
<comment type="similarity">
    <text evidence="2">Belongs to the BMP lipoprotein family.</text>
</comment>
<evidence type="ECO:0000256" key="6">
    <source>
        <dbReference type="ARBA" id="ARBA00023288"/>
    </source>
</evidence>
<keyword evidence="3" id="KW-1003">Cell membrane</keyword>
<evidence type="ECO:0000313" key="10">
    <source>
        <dbReference type="Proteomes" id="UP000030647"/>
    </source>
</evidence>
<dbReference type="InterPro" id="IPR003760">
    <property type="entry name" value="PnrA-like"/>
</dbReference>
<gene>
    <name evidence="9" type="primary">tcsA</name>
    <name evidence="9" type="ORF">L248_2618</name>
</gene>
<accession>U4TQ20</accession>
<keyword evidence="5" id="KW-0472">Membrane</keyword>
<dbReference type="RefSeq" id="WP_022529219.1">
    <property type="nucleotide sequence ID" value="NZ_KI271586.1"/>
</dbReference>
<organism evidence="9 10">
    <name type="scientific">Schleiferilactobacillus shenzhenensis LY-73</name>
    <dbReference type="NCBI Taxonomy" id="1231336"/>
    <lineage>
        <taxon>Bacteria</taxon>
        <taxon>Bacillati</taxon>
        <taxon>Bacillota</taxon>
        <taxon>Bacilli</taxon>
        <taxon>Lactobacillales</taxon>
        <taxon>Lactobacillaceae</taxon>
        <taxon>Schleiferilactobacillus</taxon>
    </lineage>
</organism>
<dbReference type="GO" id="GO:0005886">
    <property type="term" value="C:plasma membrane"/>
    <property type="evidence" value="ECO:0007669"/>
    <property type="project" value="UniProtKB-SubCell"/>
</dbReference>
<reference evidence="10" key="1">
    <citation type="journal article" date="2013" name="Genome Announc.">
        <title>Whole-Genome Sequencing of Lactobacillus shenzhenensis Strain LY-73T.</title>
        <authorList>
            <person name="Lin Z."/>
            <person name="Liu Z."/>
            <person name="Yang R."/>
            <person name="Zou Y."/>
            <person name="Wan D."/>
            <person name="Chen J."/>
            <person name="Guo M."/>
            <person name="Zhao J."/>
            <person name="Fang C."/>
            <person name="Yang R."/>
            <person name="Liu F."/>
        </authorList>
    </citation>
    <scope>NUCLEOTIDE SEQUENCE [LARGE SCALE GENOMIC DNA]</scope>
    <source>
        <strain evidence="10">LY-73</strain>
    </source>
</reference>
<dbReference type="HOGENOM" id="CLU_038813_0_0_9"/>
<feature type="chain" id="PRO_5039614501" evidence="7">
    <location>
        <begin position="25"/>
        <end position="349"/>
    </location>
</feature>
<dbReference type="PANTHER" id="PTHR34296">
    <property type="entry name" value="TRANSCRIPTIONAL ACTIVATOR PROTEIN MED"/>
    <property type="match status" value="1"/>
</dbReference>
<evidence type="ECO:0000313" key="9">
    <source>
        <dbReference type="EMBL" id="ERL65545.1"/>
    </source>
</evidence>
<dbReference type="Gene3D" id="3.40.50.2300">
    <property type="match status" value="2"/>
</dbReference>
<feature type="signal peptide" evidence="7">
    <location>
        <begin position="1"/>
        <end position="24"/>
    </location>
</feature>
<dbReference type="Proteomes" id="UP000030647">
    <property type="component" value="Unassembled WGS sequence"/>
</dbReference>
<protein>
    <submittedName>
        <fullName evidence="9">TcsA</fullName>
    </submittedName>
</protein>
<keyword evidence="10" id="KW-1185">Reference proteome</keyword>
<evidence type="ECO:0000256" key="2">
    <source>
        <dbReference type="ARBA" id="ARBA00008610"/>
    </source>
</evidence>
<dbReference type="InterPro" id="IPR028082">
    <property type="entry name" value="Peripla_BP_I"/>
</dbReference>
<feature type="domain" description="ABC transporter substrate-binding protein PnrA-like" evidence="8">
    <location>
        <begin position="42"/>
        <end position="341"/>
    </location>
</feature>
<dbReference type="eggNOG" id="COG1744">
    <property type="taxonomic scope" value="Bacteria"/>
</dbReference>
<dbReference type="PANTHER" id="PTHR34296:SF2">
    <property type="entry name" value="ABC TRANSPORTER GUANOSINE-BINDING PROTEIN NUPN"/>
    <property type="match status" value="1"/>
</dbReference>
<evidence type="ECO:0000256" key="4">
    <source>
        <dbReference type="ARBA" id="ARBA00022729"/>
    </source>
</evidence>
<dbReference type="SUPFAM" id="SSF53822">
    <property type="entry name" value="Periplasmic binding protein-like I"/>
    <property type="match status" value="1"/>
</dbReference>
<evidence type="ECO:0000256" key="3">
    <source>
        <dbReference type="ARBA" id="ARBA00022475"/>
    </source>
</evidence>
<evidence type="ECO:0000259" key="8">
    <source>
        <dbReference type="Pfam" id="PF02608"/>
    </source>
</evidence>
<evidence type="ECO:0000256" key="1">
    <source>
        <dbReference type="ARBA" id="ARBA00004193"/>
    </source>
</evidence>
<proteinExistence type="inferred from homology"/>
<keyword evidence="4 7" id="KW-0732">Signal</keyword>
<sequence length="349" mass="36910">MKISHKFGLAAAIAVMGLSLVACGSKGSSSSASNKTVKYSAALVTDGGGVDDKSFNQSGWEGLEAWGKKNGLKKGVGGYNYAQSNSDADFTPNINKLIQAKYKTIFGIGYKLESAITNAAKANPKTNFVIIDDVINRKNVASVTFKDNEGAFLAGVAAAKTTKTKKVGFIGGQHGAVIDRFEAGFRQGVAAVDKNISVDVKYANDFSKPDVGQALANAMYNNNEDVIYQAAGGTGMGVFSAAKNQIKKKKVWVIGVDRDQTAEGKYSGGNLTLTSTVKGVDIAVEKLADDVKNNDFPGGKTITYGLKEKGVKLVKGNLDAAAWKAVQDYQQQIIDGKIKVAEKPSQLKK</sequence>
<evidence type="ECO:0000256" key="7">
    <source>
        <dbReference type="SAM" id="SignalP"/>
    </source>
</evidence>
<comment type="subcellular location">
    <subcellularLocation>
        <location evidence="1">Cell membrane</location>
        <topology evidence="1">Lipid-anchor</topology>
    </subcellularLocation>
</comment>
<dbReference type="EMBL" id="KI271586">
    <property type="protein sequence ID" value="ERL65545.1"/>
    <property type="molecule type" value="Genomic_DNA"/>
</dbReference>
<dbReference type="InterPro" id="IPR050957">
    <property type="entry name" value="BMP_lipoprotein"/>
</dbReference>
<dbReference type="Pfam" id="PF02608">
    <property type="entry name" value="Bmp"/>
    <property type="match status" value="1"/>
</dbReference>
<name>U4TQ20_9LACO</name>